<evidence type="ECO:0000256" key="2">
    <source>
        <dbReference type="ARBA" id="ARBA00008850"/>
    </source>
</evidence>
<comment type="subcellular location">
    <subcellularLocation>
        <location evidence="1">Secreted</location>
    </subcellularLocation>
</comment>
<dbReference type="PANTHER" id="PTHR10109">
    <property type="entry name" value="MATRIX GLA PROTEIN"/>
    <property type="match status" value="1"/>
</dbReference>
<dbReference type="InterPro" id="IPR035972">
    <property type="entry name" value="GLA-like_dom_SF"/>
</dbReference>
<evidence type="ECO:0000313" key="14">
    <source>
        <dbReference type="Proteomes" id="UP000276834"/>
    </source>
</evidence>
<evidence type="ECO:0000256" key="6">
    <source>
        <dbReference type="ARBA" id="ARBA00022525"/>
    </source>
</evidence>
<evidence type="ECO:0000256" key="8">
    <source>
        <dbReference type="ARBA" id="ARBA00022782"/>
    </source>
</evidence>
<dbReference type="PROSITE" id="PS00011">
    <property type="entry name" value="GLA_1"/>
    <property type="match status" value="1"/>
</dbReference>
<keyword evidence="9" id="KW-0892">Osteogenesis</keyword>
<dbReference type="Proteomes" id="UP000276834">
    <property type="component" value="Unassembled WGS sequence"/>
</dbReference>
<evidence type="ECO:0000256" key="10">
    <source>
        <dbReference type="ARBA" id="ARBA00023157"/>
    </source>
</evidence>
<keyword evidence="8" id="KW-0221">Differentiation</keyword>
<keyword evidence="10" id="KW-1015">Disulfide bond</keyword>
<dbReference type="GO" id="GO:0005509">
    <property type="term" value="F:calcium ion binding"/>
    <property type="evidence" value="ECO:0007669"/>
    <property type="project" value="InterPro"/>
</dbReference>
<evidence type="ECO:0000256" key="9">
    <source>
        <dbReference type="ARBA" id="ARBA00022855"/>
    </source>
</evidence>
<dbReference type="GO" id="GO:0051216">
    <property type="term" value="P:cartilage development"/>
    <property type="evidence" value="ECO:0007669"/>
    <property type="project" value="UniProtKB-KW"/>
</dbReference>
<keyword evidence="4" id="KW-0217">Developmental protein</keyword>
<evidence type="ECO:0000256" key="11">
    <source>
        <dbReference type="ARBA" id="ARBA00023188"/>
    </source>
</evidence>
<comment type="similarity">
    <text evidence="2">Belongs to the osteocalcin/matrix Gla protein family.</text>
</comment>
<dbReference type="GO" id="GO:0005576">
    <property type="term" value="C:extracellular region"/>
    <property type="evidence" value="ECO:0007669"/>
    <property type="project" value="UniProtKB-SubCell"/>
</dbReference>
<evidence type="ECO:0000313" key="13">
    <source>
        <dbReference type="EMBL" id="RLW06523.1"/>
    </source>
</evidence>
<keyword evidence="5" id="KW-0301">Gamma-carboxyglutamic acid</keyword>
<evidence type="ECO:0000256" key="7">
    <source>
        <dbReference type="ARBA" id="ARBA00022553"/>
    </source>
</evidence>
<gene>
    <name evidence="13" type="ORF">DV515_00004642</name>
</gene>
<reference evidence="13 14" key="1">
    <citation type="journal article" date="2018" name="Proc. R. Soc. B">
        <title>A non-coding region near Follistatin controls head colour polymorphism in the Gouldian finch.</title>
        <authorList>
            <person name="Toomey M.B."/>
            <person name="Marques C.I."/>
            <person name="Andrade P."/>
            <person name="Araujo P.M."/>
            <person name="Sabatino S."/>
            <person name="Gazda M.A."/>
            <person name="Afonso S."/>
            <person name="Lopes R.J."/>
            <person name="Corbo J.C."/>
            <person name="Carneiro M."/>
        </authorList>
    </citation>
    <scope>NUCLEOTIDE SEQUENCE [LARGE SCALE GENOMIC DNA]</scope>
    <source>
        <strain evidence="13">Red01</strain>
        <tissue evidence="13">Muscle</tissue>
    </source>
</reference>
<comment type="caution">
    <text evidence="13">The sequence shown here is derived from an EMBL/GenBank/DDBJ whole genome shotgun (WGS) entry which is preliminary data.</text>
</comment>
<proteinExistence type="inferred from homology"/>
<dbReference type="STRING" id="44316.ENSEGOP00005018114"/>
<dbReference type="InterPro" id="IPR058704">
    <property type="entry name" value="BGLAP-like_C"/>
</dbReference>
<dbReference type="GO" id="GO:0030154">
    <property type="term" value="P:cell differentiation"/>
    <property type="evidence" value="ECO:0007669"/>
    <property type="project" value="UniProtKB-KW"/>
</dbReference>
<dbReference type="PANTHER" id="PTHR10109:SF0">
    <property type="entry name" value="MATRIX GLA PROTEIN"/>
    <property type="match status" value="1"/>
</dbReference>
<dbReference type="Pfam" id="PF25890">
    <property type="entry name" value="BGLAP_C"/>
    <property type="match status" value="1"/>
</dbReference>
<name>A0A3L8SQK3_CHLGU</name>
<dbReference type="InterPro" id="IPR027118">
    <property type="entry name" value="MGP"/>
</dbReference>
<keyword evidence="7" id="KW-0597">Phosphoprotein</keyword>
<dbReference type="OrthoDB" id="8958520at2759"/>
<dbReference type="EMBL" id="QUSF01000009">
    <property type="protein sequence ID" value="RLW06523.1"/>
    <property type="molecule type" value="Genomic_DNA"/>
</dbReference>
<evidence type="ECO:0000256" key="5">
    <source>
        <dbReference type="ARBA" id="ARBA00022479"/>
    </source>
</evidence>
<dbReference type="PROSITE" id="PS50998">
    <property type="entry name" value="GLA_2"/>
    <property type="match status" value="1"/>
</dbReference>
<evidence type="ECO:0000259" key="12">
    <source>
        <dbReference type="PROSITE" id="PS50998"/>
    </source>
</evidence>
<organism evidence="13 14">
    <name type="scientific">Chloebia gouldiae</name>
    <name type="common">Gouldian finch</name>
    <name type="synonym">Erythrura gouldiae</name>
    <dbReference type="NCBI Taxonomy" id="44316"/>
    <lineage>
        <taxon>Eukaryota</taxon>
        <taxon>Metazoa</taxon>
        <taxon>Chordata</taxon>
        <taxon>Craniata</taxon>
        <taxon>Vertebrata</taxon>
        <taxon>Euteleostomi</taxon>
        <taxon>Archelosauria</taxon>
        <taxon>Archosauria</taxon>
        <taxon>Dinosauria</taxon>
        <taxon>Saurischia</taxon>
        <taxon>Theropoda</taxon>
        <taxon>Coelurosauria</taxon>
        <taxon>Aves</taxon>
        <taxon>Neognathae</taxon>
        <taxon>Neoaves</taxon>
        <taxon>Telluraves</taxon>
        <taxon>Australaves</taxon>
        <taxon>Passeriformes</taxon>
        <taxon>Passeroidea</taxon>
        <taxon>Passeridae</taxon>
        <taxon>Chloebia</taxon>
    </lineage>
</organism>
<evidence type="ECO:0000256" key="4">
    <source>
        <dbReference type="ARBA" id="ARBA00022473"/>
    </source>
</evidence>
<keyword evidence="11" id="KW-0891">Chondrogenesis</keyword>
<dbReference type="GO" id="GO:0001503">
    <property type="term" value="P:ossification"/>
    <property type="evidence" value="ECO:0007669"/>
    <property type="project" value="UniProtKB-KW"/>
</dbReference>
<keyword evidence="6" id="KW-0964">Secreted</keyword>
<feature type="domain" description="Gla" evidence="12">
    <location>
        <begin position="114"/>
        <end position="160"/>
    </location>
</feature>
<accession>A0A3L8SQK3</accession>
<dbReference type="SMART" id="SM00069">
    <property type="entry name" value="GLA"/>
    <property type="match status" value="1"/>
</dbReference>
<keyword evidence="14" id="KW-1185">Reference proteome</keyword>
<sequence>MLSFGLTEESGVSTTARAFKVSPGSPATLSEKRAKHSEKDRVRDWSLHWHNAHSRCPYAPGCLGGGCHFLCVIIPISFFLSTESHESMESHEYLNPFLNRRRANDFIQADSRLRAITQERIRERSKAPQEHQRELCEDYYPCEMYAFRHGYAAAYKHYFGGRRRTK</sequence>
<dbReference type="AlphaFoldDB" id="A0A3L8SQK3"/>
<dbReference type="SUPFAM" id="SSF57630">
    <property type="entry name" value="GLA-domain"/>
    <property type="match status" value="1"/>
</dbReference>
<protein>
    <recommendedName>
        <fullName evidence="3">Matrix Gla protein</fullName>
    </recommendedName>
</protein>
<evidence type="ECO:0000256" key="3">
    <source>
        <dbReference type="ARBA" id="ARBA00017145"/>
    </source>
</evidence>
<dbReference type="InterPro" id="IPR000294">
    <property type="entry name" value="GLA_domain"/>
</dbReference>
<dbReference type="GO" id="GO:0031012">
    <property type="term" value="C:extracellular matrix"/>
    <property type="evidence" value="ECO:0007669"/>
    <property type="project" value="InterPro"/>
</dbReference>
<evidence type="ECO:0000256" key="1">
    <source>
        <dbReference type="ARBA" id="ARBA00004613"/>
    </source>
</evidence>